<feature type="non-terminal residue" evidence="1">
    <location>
        <position position="70"/>
    </location>
</feature>
<organism evidence="1 2">
    <name type="scientific">Taxus chinensis</name>
    <name type="common">Chinese yew</name>
    <name type="synonym">Taxus wallichiana var. chinensis</name>
    <dbReference type="NCBI Taxonomy" id="29808"/>
    <lineage>
        <taxon>Eukaryota</taxon>
        <taxon>Viridiplantae</taxon>
        <taxon>Streptophyta</taxon>
        <taxon>Embryophyta</taxon>
        <taxon>Tracheophyta</taxon>
        <taxon>Spermatophyta</taxon>
        <taxon>Pinopsida</taxon>
        <taxon>Pinidae</taxon>
        <taxon>Conifers II</taxon>
        <taxon>Cupressales</taxon>
        <taxon>Taxaceae</taxon>
        <taxon>Taxus</taxon>
    </lineage>
</organism>
<dbReference type="AlphaFoldDB" id="A0AA38CEE8"/>
<gene>
    <name evidence="1" type="ORF">KI387_028935</name>
</gene>
<protein>
    <submittedName>
        <fullName evidence="1">Uncharacterized protein</fullName>
    </submittedName>
</protein>
<proteinExistence type="predicted"/>
<dbReference type="EMBL" id="JAHRHJ020000010">
    <property type="protein sequence ID" value="KAH9297253.1"/>
    <property type="molecule type" value="Genomic_DNA"/>
</dbReference>
<evidence type="ECO:0000313" key="2">
    <source>
        <dbReference type="Proteomes" id="UP000824469"/>
    </source>
</evidence>
<name>A0AA38CEE8_TAXCH</name>
<dbReference type="Proteomes" id="UP000824469">
    <property type="component" value="Unassembled WGS sequence"/>
</dbReference>
<reference evidence="1 2" key="1">
    <citation type="journal article" date="2021" name="Nat. Plants">
        <title>The Taxus genome provides insights into paclitaxel biosynthesis.</title>
        <authorList>
            <person name="Xiong X."/>
            <person name="Gou J."/>
            <person name="Liao Q."/>
            <person name="Li Y."/>
            <person name="Zhou Q."/>
            <person name="Bi G."/>
            <person name="Li C."/>
            <person name="Du R."/>
            <person name="Wang X."/>
            <person name="Sun T."/>
            <person name="Guo L."/>
            <person name="Liang H."/>
            <person name="Lu P."/>
            <person name="Wu Y."/>
            <person name="Zhang Z."/>
            <person name="Ro D.K."/>
            <person name="Shang Y."/>
            <person name="Huang S."/>
            <person name="Yan J."/>
        </authorList>
    </citation>
    <scope>NUCLEOTIDE SEQUENCE [LARGE SCALE GENOMIC DNA]</scope>
    <source>
        <strain evidence="1">Ta-2019</strain>
    </source>
</reference>
<sequence>MDVANVGVVTSVFEVDLGEEIDARDVGICVDMSGAEINAKDESNVIDWGVFAVEETDDIVESDVDVARTG</sequence>
<accession>A0AA38CEE8</accession>
<comment type="caution">
    <text evidence="1">The sequence shown here is derived from an EMBL/GenBank/DDBJ whole genome shotgun (WGS) entry which is preliminary data.</text>
</comment>
<keyword evidence="2" id="KW-1185">Reference proteome</keyword>
<evidence type="ECO:0000313" key="1">
    <source>
        <dbReference type="EMBL" id="KAH9297253.1"/>
    </source>
</evidence>